<reference evidence="1 2" key="1">
    <citation type="submission" date="2015-01" db="EMBL/GenBank/DDBJ databases">
        <title>Jeotgalibacillus campisalis genome sequencing.</title>
        <authorList>
            <person name="Goh K.M."/>
            <person name="Chan K.-G."/>
            <person name="Yaakop A.S."/>
            <person name="Ee R."/>
            <person name="Gan H.M."/>
            <person name="Chan C.S."/>
        </authorList>
    </citation>
    <scope>NUCLEOTIDE SEQUENCE [LARGE SCALE GENOMIC DNA]</scope>
    <source>
        <strain evidence="1 2">SF-57</strain>
    </source>
</reference>
<gene>
    <name evidence="1" type="ORF">KR50_07070</name>
</gene>
<sequence>MQQKIKEKEKLTADEQIEYLIAKGIKFTSMKEEEAKRYLMENSYYYKVTAYRLNFLKDNDGFYHNLDFAHLTDLATIDMHLRYLVIKLSLDIEHALKSLLVNLITDDPGQDGYQIIEAYNDHIANNLKKRSENGMLPQDYVHVKDKIIKVVRNVRDYNYDFYLKTKDKTSIWKLIEMMSFGQLVSFVKFYVDKSLHKSKKLKKAALLLGYAKNVRDSAAHSRPILLNVTEINQLNGQGSSHKTKQPQAEPELKTFVKQNGLNKKVASRLLTNFKINDLCSLILLHDVYIQSPYMRKARKKEIIKLYRRALYKKNIYKNVKEFDEIIELFFGVIKKYKIK</sequence>
<evidence type="ECO:0008006" key="3">
    <source>
        <dbReference type="Google" id="ProtNLM"/>
    </source>
</evidence>
<proteinExistence type="predicted"/>
<comment type="caution">
    <text evidence="1">The sequence shown here is derived from an EMBL/GenBank/DDBJ whole genome shotgun (WGS) entry which is preliminary data.</text>
</comment>
<dbReference type="Pfam" id="PF07751">
    <property type="entry name" value="Abi_2"/>
    <property type="match status" value="1"/>
</dbReference>
<dbReference type="EMBL" id="JXRR01000008">
    <property type="protein sequence ID" value="KIL50826.1"/>
    <property type="molecule type" value="Genomic_DNA"/>
</dbReference>
<evidence type="ECO:0000313" key="2">
    <source>
        <dbReference type="Proteomes" id="UP000031972"/>
    </source>
</evidence>
<protein>
    <recommendedName>
        <fullName evidence="3">Abi family protein</fullName>
    </recommendedName>
</protein>
<accession>A0A0C2W2G8</accession>
<keyword evidence="2" id="KW-1185">Reference proteome</keyword>
<dbReference type="Proteomes" id="UP000031972">
    <property type="component" value="Unassembled WGS sequence"/>
</dbReference>
<dbReference type="PATRIC" id="fig|220754.4.peg.724"/>
<organism evidence="1 2">
    <name type="scientific">Jeotgalibacillus campisalis</name>
    <dbReference type="NCBI Taxonomy" id="220754"/>
    <lineage>
        <taxon>Bacteria</taxon>
        <taxon>Bacillati</taxon>
        <taxon>Bacillota</taxon>
        <taxon>Bacilli</taxon>
        <taxon>Bacillales</taxon>
        <taxon>Caryophanaceae</taxon>
        <taxon>Jeotgalibacillus</taxon>
    </lineage>
</organism>
<dbReference type="AlphaFoldDB" id="A0A0C2W2G8"/>
<dbReference type="InterPro" id="IPR011664">
    <property type="entry name" value="Abi_system_AbiD/AbiF-like"/>
</dbReference>
<evidence type="ECO:0000313" key="1">
    <source>
        <dbReference type="EMBL" id="KIL50826.1"/>
    </source>
</evidence>
<name>A0A0C2W2G8_9BACL</name>